<gene>
    <name evidence="1" type="ORF">D9C73_003400</name>
</gene>
<keyword evidence="2" id="KW-1185">Reference proteome</keyword>
<evidence type="ECO:0000313" key="1">
    <source>
        <dbReference type="EMBL" id="TKS69336.1"/>
    </source>
</evidence>
<sequence length="139" mass="15969">MYSSFLYMLSLCHIESEIHLSTFAFPLLSSEHIPERVWKFQVWLDGKRVVGRPTAALSIKGTKAAATPYSLLFSPSQKLKLSFSPSRDLWTFFLTLNGKKWPCHRKAALFCWSLWLQFAFSSTKLMLESFLDAARVSIQ</sequence>
<protein>
    <submittedName>
        <fullName evidence="1">Uncharacterized protein</fullName>
    </submittedName>
</protein>
<proteinExistence type="predicted"/>
<name>A0A4U5U551_COLLU</name>
<dbReference type="EMBL" id="CM014080">
    <property type="protein sequence ID" value="TKS69336.1"/>
    <property type="molecule type" value="Genomic_DNA"/>
</dbReference>
<dbReference type="AlphaFoldDB" id="A0A4U5U551"/>
<accession>A0A4U5U551</accession>
<dbReference type="Proteomes" id="UP000298787">
    <property type="component" value="Chromosome 3"/>
</dbReference>
<reference evidence="1 2" key="1">
    <citation type="submission" date="2019-01" db="EMBL/GenBank/DDBJ databases">
        <title>Genome Assembly of Collichthys lucidus.</title>
        <authorList>
            <person name="Cai M."/>
            <person name="Xiao S."/>
        </authorList>
    </citation>
    <scope>NUCLEOTIDE SEQUENCE [LARGE SCALE GENOMIC DNA]</scope>
    <source>
        <strain evidence="1">JT15FE1705JMU</strain>
        <tissue evidence="1">Muscle</tissue>
    </source>
</reference>
<evidence type="ECO:0000313" key="2">
    <source>
        <dbReference type="Proteomes" id="UP000298787"/>
    </source>
</evidence>
<organism evidence="1 2">
    <name type="scientific">Collichthys lucidus</name>
    <name type="common">Big head croaker</name>
    <name type="synonym">Sciaena lucida</name>
    <dbReference type="NCBI Taxonomy" id="240159"/>
    <lineage>
        <taxon>Eukaryota</taxon>
        <taxon>Metazoa</taxon>
        <taxon>Chordata</taxon>
        <taxon>Craniata</taxon>
        <taxon>Vertebrata</taxon>
        <taxon>Euteleostomi</taxon>
        <taxon>Actinopterygii</taxon>
        <taxon>Neopterygii</taxon>
        <taxon>Teleostei</taxon>
        <taxon>Neoteleostei</taxon>
        <taxon>Acanthomorphata</taxon>
        <taxon>Eupercaria</taxon>
        <taxon>Sciaenidae</taxon>
        <taxon>Collichthys</taxon>
    </lineage>
</organism>